<dbReference type="InterPro" id="IPR050297">
    <property type="entry name" value="LipidA_mod_glycosyltrf_83"/>
</dbReference>
<dbReference type="Proteomes" id="UP001232973">
    <property type="component" value="Unassembled WGS sequence"/>
</dbReference>
<keyword evidence="3" id="KW-0328">Glycosyltransferase</keyword>
<reference evidence="10 11" key="1">
    <citation type="submission" date="2023-07" db="EMBL/GenBank/DDBJ databases">
        <title>Genomic Encyclopedia of Type Strains, Phase IV (KMG-IV): sequencing the most valuable type-strain genomes for metagenomic binning, comparative biology and taxonomic classification.</title>
        <authorList>
            <person name="Goeker M."/>
        </authorList>
    </citation>
    <scope>NUCLEOTIDE SEQUENCE [LARGE SCALE GENOMIC DNA]</scope>
    <source>
        <strain evidence="10 11">DSM 4006</strain>
    </source>
</reference>
<evidence type="ECO:0000313" key="10">
    <source>
        <dbReference type="EMBL" id="MDQ0190097.1"/>
    </source>
</evidence>
<feature type="transmembrane region" description="Helical" evidence="8">
    <location>
        <begin position="152"/>
        <end position="175"/>
    </location>
</feature>
<evidence type="ECO:0000256" key="1">
    <source>
        <dbReference type="ARBA" id="ARBA00004651"/>
    </source>
</evidence>
<keyword evidence="6 8" id="KW-1133">Transmembrane helix</keyword>
<feature type="transmembrane region" description="Helical" evidence="8">
    <location>
        <begin position="337"/>
        <end position="357"/>
    </location>
</feature>
<feature type="transmembrane region" description="Helical" evidence="8">
    <location>
        <begin position="20"/>
        <end position="38"/>
    </location>
</feature>
<feature type="transmembrane region" description="Helical" evidence="8">
    <location>
        <begin position="389"/>
        <end position="408"/>
    </location>
</feature>
<comment type="caution">
    <text evidence="10">The sequence shown here is derived from an EMBL/GenBank/DDBJ whole genome shotgun (WGS) entry which is preliminary data.</text>
</comment>
<evidence type="ECO:0000256" key="4">
    <source>
        <dbReference type="ARBA" id="ARBA00022679"/>
    </source>
</evidence>
<evidence type="ECO:0000256" key="5">
    <source>
        <dbReference type="ARBA" id="ARBA00022692"/>
    </source>
</evidence>
<feature type="domain" description="Glycosyltransferase RgtA/B/C/D-like" evidence="9">
    <location>
        <begin position="107"/>
        <end position="218"/>
    </location>
</feature>
<feature type="transmembrane region" description="Helical" evidence="8">
    <location>
        <begin position="234"/>
        <end position="252"/>
    </location>
</feature>
<gene>
    <name evidence="10" type="ORF">J2S03_001960</name>
</gene>
<dbReference type="PANTHER" id="PTHR33908:SF11">
    <property type="entry name" value="MEMBRANE PROTEIN"/>
    <property type="match status" value="1"/>
</dbReference>
<feature type="transmembrane region" description="Helical" evidence="8">
    <location>
        <begin position="105"/>
        <end position="125"/>
    </location>
</feature>
<evidence type="ECO:0000256" key="6">
    <source>
        <dbReference type="ARBA" id="ARBA00022989"/>
    </source>
</evidence>
<keyword evidence="11" id="KW-1185">Reference proteome</keyword>
<feature type="transmembrane region" description="Helical" evidence="8">
    <location>
        <begin position="364"/>
        <end position="383"/>
    </location>
</feature>
<dbReference type="PANTHER" id="PTHR33908">
    <property type="entry name" value="MANNOSYLTRANSFERASE YKCB-RELATED"/>
    <property type="match status" value="1"/>
</dbReference>
<evidence type="ECO:0000256" key="7">
    <source>
        <dbReference type="ARBA" id="ARBA00023136"/>
    </source>
</evidence>
<keyword evidence="2" id="KW-1003">Cell membrane</keyword>
<evidence type="ECO:0000256" key="2">
    <source>
        <dbReference type="ARBA" id="ARBA00022475"/>
    </source>
</evidence>
<evidence type="ECO:0000313" key="11">
    <source>
        <dbReference type="Proteomes" id="UP001232973"/>
    </source>
</evidence>
<evidence type="ECO:0000256" key="3">
    <source>
        <dbReference type="ARBA" id="ARBA00022676"/>
    </source>
</evidence>
<dbReference type="RefSeq" id="WP_274456852.1">
    <property type="nucleotide sequence ID" value="NZ_CP067097.1"/>
</dbReference>
<dbReference type="Pfam" id="PF13231">
    <property type="entry name" value="PMT_2"/>
    <property type="match status" value="1"/>
</dbReference>
<protein>
    <submittedName>
        <fullName evidence="10">4-amino-4-deoxy-L-arabinose transferase-like glycosyltransferase</fullName>
    </submittedName>
</protein>
<proteinExistence type="predicted"/>
<sequence>MPKKKSSKTTGGSWKTGASWDGLLAAALAVVGLAYLYHSFPGPAAYQLYGDSVHYDLSARVLLTKHFYTYWGHGPDAQVTPGYPLFLAVCYWIGGHLSNHPHAGMHLAFLAQWVLAALTASVLYFISRRVLNRFWAVLVGLLWIVYPTTHGAYGQLLTEALFVPLLCAFVWLFLISLERKTAGWWFLSGLILGLAALVRPTVMPLVLAGLAACFLQFSRAGLHGQGGTAAKGITGFFAHLIGFLIPMVPWWIRNWVVFHRLLLTDTDVGNPLLFGSDPHFAVDTNLGRGLSSTQQEHLAITRALHGFSTHPLSELKWYTLDKLGLLFGQPWLGRDALFLHLQPALVIVGALGLLLLLRKPGLRVVSWLVIYLLVTQLPFLPIPRYAFPMMPFFFIGLFALLQFLAGALQSGKPRKAGRRSEAGTA</sequence>
<keyword evidence="4" id="KW-0808">Transferase</keyword>
<comment type="subcellular location">
    <subcellularLocation>
        <location evidence="1">Cell membrane</location>
        <topology evidence="1">Multi-pass membrane protein</topology>
    </subcellularLocation>
</comment>
<organism evidence="10 11">
    <name type="scientific">Alicyclobacillus cycloheptanicus</name>
    <dbReference type="NCBI Taxonomy" id="1457"/>
    <lineage>
        <taxon>Bacteria</taxon>
        <taxon>Bacillati</taxon>
        <taxon>Bacillota</taxon>
        <taxon>Bacilli</taxon>
        <taxon>Bacillales</taxon>
        <taxon>Alicyclobacillaceae</taxon>
        <taxon>Alicyclobacillus</taxon>
    </lineage>
</organism>
<name>A0ABT9XIR8_9BACL</name>
<feature type="transmembrane region" description="Helical" evidence="8">
    <location>
        <begin position="205"/>
        <end position="222"/>
    </location>
</feature>
<dbReference type="EMBL" id="JAUSTP010000014">
    <property type="protein sequence ID" value="MDQ0190097.1"/>
    <property type="molecule type" value="Genomic_DNA"/>
</dbReference>
<feature type="transmembrane region" description="Helical" evidence="8">
    <location>
        <begin position="130"/>
        <end position="146"/>
    </location>
</feature>
<evidence type="ECO:0000256" key="8">
    <source>
        <dbReference type="SAM" id="Phobius"/>
    </source>
</evidence>
<dbReference type="InterPro" id="IPR038731">
    <property type="entry name" value="RgtA/B/C-like"/>
</dbReference>
<accession>A0ABT9XIR8</accession>
<keyword evidence="7 8" id="KW-0472">Membrane</keyword>
<evidence type="ECO:0000259" key="9">
    <source>
        <dbReference type="Pfam" id="PF13231"/>
    </source>
</evidence>
<feature type="transmembrane region" description="Helical" evidence="8">
    <location>
        <begin position="182"/>
        <end position="199"/>
    </location>
</feature>
<keyword evidence="5 8" id="KW-0812">Transmembrane</keyword>